<keyword evidence="3 4" id="KW-0408">Iron</keyword>
<dbReference type="SUPFAM" id="SSF46626">
    <property type="entry name" value="Cytochrome c"/>
    <property type="match status" value="1"/>
</dbReference>
<keyword evidence="1 4" id="KW-0349">Heme</keyword>
<dbReference type="Pfam" id="PF00034">
    <property type="entry name" value="Cytochrom_C"/>
    <property type="match status" value="1"/>
</dbReference>
<dbReference type="PANTHER" id="PTHR33546">
    <property type="entry name" value="LARGE, MULTIFUNCTIONAL SECRETED PROTEIN-RELATED"/>
    <property type="match status" value="1"/>
</dbReference>
<dbReference type="GO" id="GO:0009055">
    <property type="term" value="F:electron transfer activity"/>
    <property type="evidence" value="ECO:0007669"/>
    <property type="project" value="InterPro"/>
</dbReference>
<evidence type="ECO:0000313" key="7">
    <source>
        <dbReference type="EMBL" id="RZV40074.1"/>
    </source>
</evidence>
<proteinExistence type="predicted"/>
<evidence type="ECO:0000256" key="4">
    <source>
        <dbReference type="PROSITE-ProRule" id="PRU00433"/>
    </source>
</evidence>
<dbReference type="InterPro" id="IPR036909">
    <property type="entry name" value="Cyt_c-like_dom_sf"/>
</dbReference>
<feature type="signal peptide" evidence="5">
    <location>
        <begin position="1"/>
        <end position="25"/>
    </location>
</feature>
<dbReference type="PROSITE" id="PS51007">
    <property type="entry name" value="CYTC"/>
    <property type="match status" value="1"/>
</dbReference>
<evidence type="ECO:0000256" key="5">
    <source>
        <dbReference type="SAM" id="SignalP"/>
    </source>
</evidence>
<evidence type="ECO:0000256" key="2">
    <source>
        <dbReference type="ARBA" id="ARBA00022723"/>
    </source>
</evidence>
<dbReference type="Proteomes" id="UP000322454">
    <property type="component" value="Unassembled WGS sequence"/>
</dbReference>
<evidence type="ECO:0000259" key="6">
    <source>
        <dbReference type="PROSITE" id="PS51007"/>
    </source>
</evidence>
<reference evidence="7 8" key="1">
    <citation type="submission" date="2019-01" db="EMBL/GenBank/DDBJ databases">
        <title>Insights into ecological role of a new deltaproteobacterial order Candidatus Sinidesulfobacterales (Sva0485) by metagenomics and metatranscriptomics.</title>
        <authorList>
            <person name="Tan S."/>
            <person name="Liu J."/>
            <person name="Fang Y."/>
            <person name="Hedlund B."/>
            <person name="Lian Z.-H."/>
            <person name="Huang L.-Y."/>
            <person name="Li J.-T."/>
            <person name="Huang L.-N."/>
            <person name="Li W.-J."/>
            <person name="Jiang H.-C."/>
            <person name="Dong H.-L."/>
            <person name="Shu W.-S."/>
        </authorList>
    </citation>
    <scope>NUCLEOTIDE SEQUENCE [LARGE SCALE GENOMIC DNA]</scope>
    <source>
        <strain evidence="7">AP4</strain>
    </source>
</reference>
<name>A0A520XFV3_9DELT</name>
<evidence type="ECO:0000256" key="3">
    <source>
        <dbReference type="ARBA" id="ARBA00023004"/>
    </source>
</evidence>
<dbReference type="GO" id="GO:0046872">
    <property type="term" value="F:metal ion binding"/>
    <property type="evidence" value="ECO:0007669"/>
    <property type="project" value="UniProtKB-KW"/>
</dbReference>
<dbReference type="Gene3D" id="1.10.760.10">
    <property type="entry name" value="Cytochrome c-like domain"/>
    <property type="match status" value="1"/>
</dbReference>
<comment type="caution">
    <text evidence="7">The sequence shown here is derived from an EMBL/GenBank/DDBJ whole genome shotgun (WGS) entry which is preliminary data.</text>
</comment>
<evidence type="ECO:0000256" key="1">
    <source>
        <dbReference type="ARBA" id="ARBA00022617"/>
    </source>
</evidence>
<evidence type="ECO:0000313" key="8">
    <source>
        <dbReference type="Proteomes" id="UP000322454"/>
    </source>
</evidence>
<feature type="chain" id="PRO_5022126287" evidence="5">
    <location>
        <begin position="26"/>
        <end position="116"/>
    </location>
</feature>
<dbReference type="PANTHER" id="PTHR33546:SF1">
    <property type="entry name" value="LARGE, MULTIFUNCTIONAL SECRETED PROTEIN"/>
    <property type="match status" value="1"/>
</dbReference>
<keyword evidence="5" id="KW-0732">Signal</keyword>
<dbReference type="InterPro" id="IPR009056">
    <property type="entry name" value="Cyt_c-like_dom"/>
</dbReference>
<keyword evidence="2 4" id="KW-0479">Metal-binding</keyword>
<sequence>MKMKKVISSLLIASALTFSATTVFASTGSSLFSSEGCIACHTINGQGGSVGPDLSHVGSKRSLSWIKTQITNPSAHFAAGSSVTINGQSYTAIMPAHKHMSASKLNALASYLESLK</sequence>
<dbReference type="GO" id="GO:0020037">
    <property type="term" value="F:heme binding"/>
    <property type="evidence" value="ECO:0007669"/>
    <property type="project" value="InterPro"/>
</dbReference>
<protein>
    <submittedName>
        <fullName evidence="7">C-type cytochrome</fullName>
    </submittedName>
</protein>
<feature type="domain" description="Cytochrome c" evidence="6">
    <location>
        <begin position="23"/>
        <end position="116"/>
    </location>
</feature>
<dbReference type="AlphaFoldDB" id="A0A520XFV3"/>
<accession>A0A520XFV3</accession>
<dbReference type="EMBL" id="SHMQ01000004">
    <property type="protein sequence ID" value="RZV40074.1"/>
    <property type="molecule type" value="Genomic_DNA"/>
</dbReference>
<organism evidence="7 8">
    <name type="scientific">Candidatus Acidulodesulfobacterium acidiphilum</name>
    <dbReference type="NCBI Taxonomy" id="2597224"/>
    <lineage>
        <taxon>Bacteria</taxon>
        <taxon>Deltaproteobacteria</taxon>
        <taxon>Candidatus Acidulodesulfobacterales</taxon>
        <taxon>Candidatus Acidulodesulfobacterium</taxon>
    </lineage>
</organism>
<gene>
    <name evidence="7" type="ORF">EVJ48_02590</name>
</gene>